<dbReference type="FunFam" id="1.10.10.10:FF:000001">
    <property type="entry name" value="LysR family transcriptional regulator"/>
    <property type="match status" value="1"/>
</dbReference>
<dbReference type="AlphaFoldDB" id="A0A1J5N276"/>
<dbReference type="InterPro" id="IPR036388">
    <property type="entry name" value="WH-like_DNA-bd_sf"/>
</dbReference>
<dbReference type="InterPro" id="IPR005119">
    <property type="entry name" value="LysR_subst-bd"/>
</dbReference>
<keyword evidence="3" id="KW-0238">DNA-binding</keyword>
<evidence type="ECO:0000256" key="3">
    <source>
        <dbReference type="ARBA" id="ARBA00023125"/>
    </source>
</evidence>
<evidence type="ECO:0000256" key="1">
    <source>
        <dbReference type="ARBA" id="ARBA00009437"/>
    </source>
</evidence>
<organism evidence="6 7">
    <name type="scientific">Neomoorella thermoacetica</name>
    <name type="common">Clostridium thermoaceticum</name>
    <dbReference type="NCBI Taxonomy" id="1525"/>
    <lineage>
        <taxon>Bacteria</taxon>
        <taxon>Bacillati</taxon>
        <taxon>Bacillota</taxon>
        <taxon>Clostridia</taxon>
        <taxon>Neomoorellales</taxon>
        <taxon>Neomoorellaceae</taxon>
        <taxon>Neomoorella</taxon>
    </lineage>
</organism>
<dbReference type="InterPro" id="IPR036390">
    <property type="entry name" value="WH_DNA-bd_sf"/>
</dbReference>
<dbReference type="InterPro" id="IPR000847">
    <property type="entry name" value="LysR_HTH_N"/>
</dbReference>
<sequence length="294" mass="33955">MDVRLATFITVAKTKNFTRAASILNMTQPAISQQIKFLEEYYRVPLFNKKKKNMELTEEGKLLLKYALEMDRLSRRVKAELENQSGIIKKYNLGVTLTIGGYVLPVIIGQFKSAHPNIELTLQVENTETIIKKLYSGEIDLGIIEGPFDREKVNYVKFKDDELVLAVAKQHPFARKKWVSMEEVLRDRLILREKGSGTRQVFEYYLQQAGYELDDSAIYMEIGDITAIISLVELNLGCTIISREVLRQSLKNRTIRIIPIKGFRFLREFNFIFLSEADQGFIDGFIQFCRETAM</sequence>
<proteinExistence type="inferred from homology"/>
<dbReference type="Gene3D" id="3.40.190.290">
    <property type="match status" value="1"/>
</dbReference>
<comment type="similarity">
    <text evidence="1">Belongs to the LysR transcriptional regulatory family.</text>
</comment>
<dbReference type="Pfam" id="PF00126">
    <property type="entry name" value="HTH_1"/>
    <property type="match status" value="1"/>
</dbReference>
<keyword evidence="4" id="KW-0804">Transcription</keyword>
<dbReference type="GO" id="GO:0003700">
    <property type="term" value="F:DNA-binding transcription factor activity"/>
    <property type="evidence" value="ECO:0007669"/>
    <property type="project" value="InterPro"/>
</dbReference>
<name>A0A1J5N276_NEOTH</name>
<dbReference type="EMBL" id="MDDC01000035">
    <property type="protein sequence ID" value="OIQ53153.1"/>
    <property type="molecule type" value="Genomic_DNA"/>
</dbReference>
<dbReference type="GO" id="GO:0000976">
    <property type="term" value="F:transcription cis-regulatory region binding"/>
    <property type="evidence" value="ECO:0007669"/>
    <property type="project" value="TreeGrafter"/>
</dbReference>
<evidence type="ECO:0000313" key="7">
    <source>
        <dbReference type="Proteomes" id="UP000182811"/>
    </source>
</evidence>
<evidence type="ECO:0000256" key="2">
    <source>
        <dbReference type="ARBA" id="ARBA00023015"/>
    </source>
</evidence>
<dbReference type="PRINTS" id="PR00039">
    <property type="entry name" value="HTHLYSR"/>
</dbReference>
<dbReference type="SUPFAM" id="SSF53850">
    <property type="entry name" value="Periplasmic binding protein-like II"/>
    <property type="match status" value="1"/>
</dbReference>
<dbReference type="PANTHER" id="PTHR30126">
    <property type="entry name" value="HTH-TYPE TRANSCRIPTIONAL REGULATOR"/>
    <property type="match status" value="1"/>
</dbReference>
<dbReference type="PROSITE" id="PS50931">
    <property type="entry name" value="HTH_LYSR"/>
    <property type="match status" value="1"/>
</dbReference>
<comment type="caution">
    <text evidence="6">The sequence shown here is derived from an EMBL/GenBank/DDBJ whole genome shotgun (WGS) entry which is preliminary data.</text>
</comment>
<dbReference type="SUPFAM" id="SSF46785">
    <property type="entry name" value="Winged helix' DNA-binding domain"/>
    <property type="match status" value="1"/>
</dbReference>
<dbReference type="Pfam" id="PF03466">
    <property type="entry name" value="LysR_substrate"/>
    <property type="match status" value="1"/>
</dbReference>
<reference evidence="6 7" key="1">
    <citation type="submission" date="2016-08" db="EMBL/GenBank/DDBJ databases">
        <title>Genome-based comparison of Moorella thermoacetic strains.</title>
        <authorList>
            <person name="Poehlein A."/>
            <person name="Bengelsdorf F.R."/>
            <person name="Esser C."/>
            <person name="Duerre P."/>
            <person name="Daniel R."/>
        </authorList>
    </citation>
    <scope>NUCLEOTIDE SEQUENCE [LARGE SCALE GENOMIC DNA]</scope>
    <source>
        <strain evidence="6 7">DSM 21394</strain>
    </source>
</reference>
<gene>
    <name evidence="6" type="primary">cysL_2</name>
    <name evidence="6" type="ORF">MOTE_25130</name>
</gene>
<dbReference type="Gene3D" id="1.10.10.10">
    <property type="entry name" value="Winged helix-like DNA-binding domain superfamily/Winged helix DNA-binding domain"/>
    <property type="match status" value="1"/>
</dbReference>
<dbReference type="CDD" id="cd08420">
    <property type="entry name" value="PBP2_CysL_like"/>
    <property type="match status" value="1"/>
</dbReference>
<accession>A0A1J5N276</accession>
<feature type="domain" description="HTH lysR-type" evidence="5">
    <location>
        <begin position="1"/>
        <end position="57"/>
    </location>
</feature>
<dbReference type="Proteomes" id="UP000182811">
    <property type="component" value="Unassembled WGS sequence"/>
</dbReference>
<dbReference type="PANTHER" id="PTHR30126:SF40">
    <property type="entry name" value="HTH-TYPE TRANSCRIPTIONAL REGULATOR GLTR"/>
    <property type="match status" value="1"/>
</dbReference>
<evidence type="ECO:0000259" key="5">
    <source>
        <dbReference type="PROSITE" id="PS50931"/>
    </source>
</evidence>
<evidence type="ECO:0000256" key="4">
    <source>
        <dbReference type="ARBA" id="ARBA00023163"/>
    </source>
</evidence>
<evidence type="ECO:0000313" key="6">
    <source>
        <dbReference type="EMBL" id="OIQ53153.1"/>
    </source>
</evidence>
<keyword evidence="2" id="KW-0805">Transcription regulation</keyword>
<protein>
    <submittedName>
        <fullName evidence="6">HTH-type transcriptional regulator CysL</fullName>
    </submittedName>
</protein>